<proteinExistence type="inferred from homology"/>
<dbReference type="Gene3D" id="3.30.70.260">
    <property type="match status" value="1"/>
</dbReference>
<dbReference type="PIRSF" id="PIRSF025624">
    <property type="entry name" value="ACT_PheB"/>
    <property type="match status" value="1"/>
</dbReference>
<dbReference type="NCBIfam" id="NF003361">
    <property type="entry name" value="PRK04435.1"/>
    <property type="match status" value="1"/>
</dbReference>
<dbReference type="HAMAP" id="MF_00707">
    <property type="entry name" value="UPF0735"/>
    <property type="match status" value="1"/>
</dbReference>
<dbReference type="InterPro" id="IPR045865">
    <property type="entry name" value="ACT-like_dom_sf"/>
</dbReference>
<name>A0A1M5XI46_9CLOT</name>
<gene>
    <name evidence="3" type="ORF">SAMN02745196_02273</name>
</gene>
<keyword evidence="4" id="KW-1185">Reference proteome</keyword>
<dbReference type="Pfam" id="PF01842">
    <property type="entry name" value="ACT"/>
    <property type="match status" value="1"/>
</dbReference>
<evidence type="ECO:0000313" key="4">
    <source>
        <dbReference type="Proteomes" id="UP000184526"/>
    </source>
</evidence>
<sequence>MQSKDKTFYIISEDILPEPIYKTLLVKELLLKGEIKTVNEAVKIIGISRSVYYKYKDGIFPFYEATDKRIVTLSLLLDNQSGVLSSILNTIAKYGGNILTINQGIPLQGIANASVSVETIELSVDMLELINKLNEIPGVRKIEMVCKE</sequence>
<dbReference type="RefSeq" id="WP_072832130.1">
    <property type="nucleotide sequence ID" value="NZ_FQXP01000008.1"/>
</dbReference>
<dbReference type="SUPFAM" id="SSF55021">
    <property type="entry name" value="ACT-like"/>
    <property type="match status" value="1"/>
</dbReference>
<dbReference type="EMBL" id="FQXP01000008">
    <property type="protein sequence ID" value="SHH99490.1"/>
    <property type="molecule type" value="Genomic_DNA"/>
</dbReference>
<reference evidence="3 4" key="1">
    <citation type="submission" date="2016-11" db="EMBL/GenBank/DDBJ databases">
        <authorList>
            <person name="Jaros S."/>
            <person name="Januszkiewicz K."/>
            <person name="Wedrychowicz H."/>
        </authorList>
    </citation>
    <scope>NUCLEOTIDE SEQUENCE [LARGE SCALE GENOMIC DNA]</scope>
    <source>
        <strain evidence="3 4">DSM 3089</strain>
    </source>
</reference>
<comment type="similarity">
    <text evidence="1">Belongs to the UPF0735 family.</text>
</comment>
<evidence type="ECO:0000256" key="1">
    <source>
        <dbReference type="HAMAP-Rule" id="MF_00707"/>
    </source>
</evidence>
<dbReference type="OrthoDB" id="9788773at2"/>
<evidence type="ECO:0000313" key="3">
    <source>
        <dbReference type="EMBL" id="SHH99490.1"/>
    </source>
</evidence>
<feature type="domain" description="ACT" evidence="2">
    <location>
        <begin position="72"/>
        <end position="147"/>
    </location>
</feature>
<dbReference type="InterPro" id="IPR002912">
    <property type="entry name" value="ACT_dom"/>
</dbReference>
<protein>
    <recommendedName>
        <fullName evidence="1">UPF0735 ACT domain-containing protein SAMN02745196_02273</fullName>
    </recommendedName>
</protein>
<dbReference type="AlphaFoldDB" id="A0A1M5XI46"/>
<dbReference type="PROSITE" id="PS51671">
    <property type="entry name" value="ACT"/>
    <property type="match status" value="1"/>
</dbReference>
<evidence type="ECO:0000259" key="2">
    <source>
        <dbReference type="PROSITE" id="PS51671"/>
    </source>
</evidence>
<dbReference type="CDD" id="cd04888">
    <property type="entry name" value="ACT_PheB-BS"/>
    <property type="match status" value="1"/>
</dbReference>
<dbReference type="InterPro" id="IPR008310">
    <property type="entry name" value="UPF0735_ACT_dom-cont"/>
</dbReference>
<dbReference type="STRING" id="1121306.SAMN02745196_02273"/>
<dbReference type="Proteomes" id="UP000184526">
    <property type="component" value="Unassembled WGS sequence"/>
</dbReference>
<organism evidence="3 4">
    <name type="scientific">Clostridium collagenovorans DSM 3089</name>
    <dbReference type="NCBI Taxonomy" id="1121306"/>
    <lineage>
        <taxon>Bacteria</taxon>
        <taxon>Bacillati</taxon>
        <taxon>Bacillota</taxon>
        <taxon>Clostridia</taxon>
        <taxon>Eubacteriales</taxon>
        <taxon>Clostridiaceae</taxon>
        <taxon>Clostridium</taxon>
    </lineage>
</organism>
<accession>A0A1M5XI46</accession>